<keyword evidence="3" id="KW-0843">Virulence</keyword>
<keyword evidence="4" id="KW-1015">Disulfide bond</keyword>
<evidence type="ECO:0000256" key="5">
    <source>
        <dbReference type="SAM" id="MobiDB-lite"/>
    </source>
</evidence>
<dbReference type="OrthoDB" id="4934609at2759"/>
<dbReference type="GO" id="GO:0090729">
    <property type="term" value="F:toxin activity"/>
    <property type="evidence" value="ECO:0007669"/>
    <property type="project" value="UniProtKB-KW"/>
</dbReference>
<evidence type="ECO:0000256" key="4">
    <source>
        <dbReference type="ARBA" id="ARBA00023157"/>
    </source>
</evidence>
<keyword evidence="1" id="KW-0800">Toxin</keyword>
<evidence type="ECO:0000313" key="8">
    <source>
        <dbReference type="Proteomes" id="UP000078544"/>
    </source>
</evidence>
<sequence length="374" mass="40542">MVTMTSNWAIRALHATLLLLPSFGDALYIPHDGEVLGETDQVSPLSPRQQGKQALPTIVYRGDGMSPDEIKALKGISPHGRYALTNNSYDIFRHQRGASNGEFGSVYKGTTRDYNVALTHFAIRSSKPYVYKIRATPNMIDLEGSIRNSVYGSEQEFAAMGGILYDQIIGWVHTPLFKEDAGKILGLDSAAYIKAYGLDKITWNLSKDYDPKYDSLSASPGQPQLVDLEPGKLDGDYNPQNLTMEQRAIEFMNKNNGAAVGWDGKFPLPIFRTGDKATPSPPTKPGADNGAQPPVKENGNGGKENAQGGSTNTPKDSPKQPANGANEPGKPSGNDKKEDKPKTTPNKTPWTHVNGTATPQKDFPEDPQAGKPCV</sequence>
<evidence type="ECO:0000313" key="7">
    <source>
        <dbReference type="EMBL" id="KZZ99513.1"/>
    </source>
</evidence>
<accession>A0A168F5X0</accession>
<dbReference type="STRING" id="1081109.A0A168F5X0"/>
<keyword evidence="8" id="KW-1185">Reference proteome</keyword>
<comment type="caution">
    <text evidence="7">The sequence shown here is derived from an EMBL/GenBank/DDBJ whole genome shotgun (WGS) entry which is preliminary data.</text>
</comment>
<dbReference type="Pfam" id="PF01375">
    <property type="entry name" value="Enterotoxin_a"/>
    <property type="match status" value="1"/>
</dbReference>
<evidence type="ECO:0000256" key="6">
    <source>
        <dbReference type="SAM" id="SignalP"/>
    </source>
</evidence>
<protein>
    <submittedName>
        <fullName evidence="7">Heat-labile enterotoxin, A chain</fullName>
    </submittedName>
</protein>
<feature type="region of interest" description="Disordered" evidence="5">
    <location>
        <begin position="270"/>
        <end position="374"/>
    </location>
</feature>
<dbReference type="InterPro" id="IPR001144">
    <property type="entry name" value="Enterotoxin_A"/>
</dbReference>
<feature type="compositionally biased region" description="Basic and acidic residues" evidence="5">
    <location>
        <begin position="333"/>
        <end position="342"/>
    </location>
</feature>
<dbReference type="AlphaFoldDB" id="A0A168F5X0"/>
<evidence type="ECO:0000256" key="1">
    <source>
        <dbReference type="ARBA" id="ARBA00022656"/>
    </source>
</evidence>
<name>A0A168F5X0_9HYPO</name>
<reference evidence="7 8" key="1">
    <citation type="journal article" date="2016" name="Genome Biol. Evol.">
        <title>Divergent and convergent evolution of fungal pathogenicity.</title>
        <authorList>
            <person name="Shang Y."/>
            <person name="Xiao G."/>
            <person name="Zheng P."/>
            <person name="Cen K."/>
            <person name="Zhan S."/>
            <person name="Wang C."/>
        </authorList>
    </citation>
    <scope>NUCLEOTIDE SEQUENCE [LARGE SCALE GENOMIC DNA]</scope>
    <source>
        <strain evidence="7 8">RCEF 2490</strain>
    </source>
</reference>
<keyword evidence="2 6" id="KW-0732">Signal</keyword>
<dbReference type="Proteomes" id="UP000078544">
    <property type="component" value="Unassembled WGS sequence"/>
</dbReference>
<dbReference type="EMBL" id="AZGY01000003">
    <property type="protein sequence ID" value="KZZ99513.1"/>
    <property type="molecule type" value="Genomic_DNA"/>
</dbReference>
<feature type="chain" id="PRO_5007896766" evidence="6">
    <location>
        <begin position="27"/>
        <end position="374"/>
    </location>
</feature>
<proteinExistence type="predicted"/>
<evidence type="ECO:0000256" key="3">
    <source>
        <dbReference type="ARBA" id="ARBA00023026"/>
    </source>
</evidence>
<evidence type="ECO:0000256" key="2">
    <source>
        <dbReference type="ARBA" id="ARBA00022729"/>
    </source>
</evidence>
<feature type="signal peptide" evidence="6">
    <location>
        <begin position="1"/>
        <end position="26"/>
    </location>
</feature>
<dbReference type="Gene3D" id="3.90.210.10">
    <property type="entry name" value="Heat-Labile Enterotoxin, subunit A"/>
    <property type="match status" value="1"/>
</dbReference>
<organism evidence="7 8">
    <name type="scientific">Moelleriella libera RCEF 2490</name>
    <dbReference type="NCBI Taxonomy" id="1081109"/>
    <lineage>
        <taxon>Eukaryota</taxon>
        <taxon>Fungi</taxon>
        <taxon>Dikarya</taxon>
        <taxon>Ascomycota</taxon>
        <taxon>Pezizomycotina</taxon>
        <taxon>Sordariomycetes</taxon>
        <taxon>Hypocreomycetidae</taxon>
        <taxon>Hypocreales</taxon>
        <taxon>Clavicipitaceae</taxon>
        <taxon>Moelleriella</taxon>
    </lineage>
</organism>
<gene>
    <name evidence="7" type="ORF">AAL_02085</name>
</gene>
<dbReference type="SUPFAM" id="SSF56399">
    <property type="entry name" value="ADP-ribosylation"/>
    <property type="match status" value="1"/>
</dbReference>